<dbReference type="Proteomes" id="UP000001726">
    <property type="component" value="Chromosome"/>
</dbReference>
<keyword evidence="8" id="KW-0665">Pyrimidine biosynthesis</keyword>
<evidence type="ECO:0000256" key="7">
    <source>
        <dbReference type="ARBA" id="ARBA00022962"/>
    </source>
</evidence>
<feature type="domain" description="Glutamine amidotransferase" evidence="10">
    <location>
        <begin position="36"/>
        <end position="130"/>
    </location>
</feature>
<dbReference type="InterPro" id="IPR017926">
    <property type="entry name" value="GATASE"/>
</dbReference>
<evidence type="ECO:0000256" key="1">
    <source>
        <dbReference type="ARBA" id="ARBA00005171"/>
    </source>
</evidence>
<gene>
    <name evidence="11" type="ordered locus">ETA_26520</name>
</gene>
<evidence type="ECO:0000256" key="6">
    <source>
        <dbReference type="ARBA" id="ARBA00022840"/>
    </source>
</evidence>
<evidence type="ECO:0000256" key="5">
    <source>
        <dbReference type="ARBA" id="ARBA00022741"/>
    </source>
</evidence>
<dbReference type="InterPro" id="IPR004468">
    <property type="entry name" value="CTP_synthase"/>
</dbReference>
<dbReference type="GO" id="GO:0005829">
    <property type="term" value="C:cytosol"/>
    <property type="evidence" value="ECO:0007669"/>
    <property type="project" value="TreeGrafter"/>
</dbReference>
<comment type="similarity">
    <text evidence="2">Belongs to the CTP synthase family.</text>
</comment>
<evidence type="ECO:0000256" key="3">
    <source>
        <dbReference type="ARBA" id="ARBA00012291"/>
    </source>
</evidence>
<evidence type="ECO:0000256" key="2">
    <source>
        <dbReference type="ARBA" id="ARBA00007533"/>
    </source>
</evidence>
<evidence type="ECO:0000256" key="8">
    <source>
        <dbReference type="ARBA" id="ARBA00022975"/>
    </source>
</evidence>
<protein>
    <recommendedName>
        <fullName evidence="3">CTP synthase (glutamine hydrolyzing)</fullName>
        <ecNumber evidence="3">6.3.4.2</ecNumber>
    </recommendedName>
</protein>
<dbReference type="OrthoDB" id="3286005at2"/>
<accession>B2VHD8</accession>
<sequence length="245" mass="26543">MPPVRLALVGDYRADAVAHQAIPQAIRLAAQFLNLDVSPCWLPTASVTDRGQLREYDAIWLVPGSPYINDDGAFLAITWARENNVPFLGSCGGFQYAIVEYARNVMGWSDAGHAETDSGGRLVIAPLSCSLVEKTGDILIEPGTLLAQAYGKTEITEGYHCNFGVNPDFVADLKSYPLRLSAHDREGEVRAMELPGHRFYAATLFQSERAALRNALSPLVVALLRAASGAMEASPAKQHTDTERG</sequence>
<dbReference type="UniPathway" id="UPA00159">
    <property type="reaction ID" value="UER00277"/>
</dbReference>
<comment type="pathway">
    <text evidence="1">Pyrimidine metabolism; CTP biosynthesis via de novo pathway; CTP from UDP: step 2/2.</text>
</comment>
<keyword evidence="5" id="KW-0547">Nucleotide-binding</keyword>
<proteinExistence type="inferred from homology"/>
<keyword evidence="4 11" id="KW-0436">Ligase</keyword>
<keyword evidence="12" id="KW-1185">Reference proteome</keyword>
<evidence type="ECO:0000259" key="10">
    <source>
        <dbReference type="Pfam" id="PF00117"/>
    </source>
</evidence>
<dbReference type="EC" id="6.3.4.2" evidence="3"/>
<dbReference type="SUPFAM" id="SSF52317">
    <property type="entry name" value="Class I glutamine amidotransferase-like"/>
    <property type="match status" value="1"/>
</dbReference>
<keyword evidence="7" id="KW-0315">Glutamine amidotransferase</keyword>
<name>B2VHD8_ERWT9</name>
<dbReference type="NCBIfam" id="NF004836">
    <property type="entry name" value="PRK06186.1"/>
    <property type="match status" value="1"/>
</dbReference>
<dbReference type="Gene3D" id="3.40.50.880">
    <property type="match status" value="1"/>
</dbReference>
<evidence type="ECO:0000256" key="9">
    <source>
        <dbReference type="ARBA" id="ARBA00047781"/>
    </source>
</evidence>
<dbReference type="PANTHER" id="PTHR11550">
    <property type="entry name" value="CTP SYNTHASE"/>
    <property type="match status" value="1"/>
</dbReference>
<dbReference type="AlphaFoldDB" id="B2VHD8"/>
<dbReference type="GO" id="GO:0042802">
    <property type="term" value="F:identical protein binding"/>
    <property type="evidence" value="ECO:0007669"/>
    <property type="project" value="TreeGrafter"/>
</dbReference>
<dbReference type="GO" id="GO:0003883">
    <property type="term" value="F:CTP synthase activity"/>
    <property type="evidence" value="ECO:0007669"/>
    <property type="project" value="UniProtKB-EC"/>
</dbReference>
<evidence type="ECO:0000313" key="12">
    <source>
        <dbReference type="Proteomes" id="UP000001726"/>
    </source>
</evidence>
<dbReference type="GO" id="GO:0005524">
    <property type="term" value="F:ATP binding"/>
    <property type="evidence" value="ECO:0007669"/>
    <property type="project" value="UniProtKB-KW"/>
</dbReference>
<dbReference type="HOGENOM" id="CLU_081279_0_0_6"/>
<comment type="catalytic activity">
    <reaction evidence="9">
        <text>UTP + L-glutamine + ATP + H2O = CTP + L-glutamate + ADP + phosphate + 2 H(+)</text>
        <dbReference type="Rhea" id="RHEA:26426"/>
        <dbReference type="ChEBI" id="CHEBI:15377"/>
        <dbReference type="ChEBI" id="CHEBI:15378"/>
        <dbReference type="ChEBI" id="CHEBI:29985"/>
        <dbReference type="ChEBI" id="CHEBI:30616"/>
        <dbReference type="ChEBI" id="CHEBI:37563"/>
        <dbReference type="ChEBI" id="CHEBI:43474"/>
        <dbReference type="ChEBI" id="CHEBI:46398"/>
        <dbReference type="ChEBI" id="CHEBI:58359"/>
        <dbReference type="ChEBI" id="CHEBI:456216"/>
        <dbReference type="EC" id="6.3.4.2"/>
    </reaction>
</comment>
<dbReference type="KEGG" id="eta:ETA_26520"/>
<dbReference type="InterPro" id="IPR029062">
    <property type="entry name" value="Class_I_gatase-like"/>
</dbReference>
<dbReference type="GO" id="GO:0019856">
    <property type="term" value="P:pyrimidine nucleobase biosynthetic process"/>
    <property type="evidence" value="ECO:0007669"/>
    <property type="project" value="TreeGrafter"/>
</dbReference>
<keyword evidence="6" id="KW-0067">ATP-binding</keyword>
<evidence type="ECO:0000256" key="4">
    <source>
        <dbReference type="ARBA" id="ARBA00022598"/>
    </source>
</evidence>
<evidence type="ECO:0000313" key="11">
    <source>
        <dbReference type="EMBL" id="CAO97698.1"/>
    </source>
</evidence>
<dbReference type="STRING" id="465817.ETA_26520"/>
<dbReference type="GO" id="GO:0044210">
    <property type="term" value="P:'de novo' CTP biosynthetic process"/>
    <property type="evidence" value="ECO:0007669"/>
    <property type="project" value="UniProtKB-UniPathway"/>
</dbReference>
<dbReference type="Pfam" id="PF00117">
    <property type="entry name" value="GATase"/>
    <property type="match status" value="1"/>
</dbReference>
<dbReference type="EMBL" id="CU468135">
    <property type="protein sequence ID" value="CAO97698.1"/>
    <property type="molecule type" value="Genomic_DNA"/>
</dbReference>
<dbReference type="RefSeq" id="WP_012442360.1">
    <property type="nucleotide sequence ID" value="NC_010694.1"/>
</dbReference>
<dbReference type="eggNOG" id="COG0504">
    <property type="taxonomic scope" value="Bacteria"/>
</dbReference>
<dbReference type="PANTHER" id="PTHR11550:SF0">
    <property type="entry name" value="CTP SYNTHASE-RELATED"/>
    <property type="match status" value="1"/>
</dbReference>
<reference evidence="11 12" key="1">
    <citation type="journal article" date="2008" name="Environ. Microbiol.">
        <title>The genome of Erwinia tasmaniensis strain Et1/99, a non-pathogenic bacterium in the genus Erwinia.</title>
        <authorList>
            <person name="Kube M."/>
            <person name="Migdoll A.M."/>
            <person name="Mueller I."/>
            <person name="Kuhl H."/>
            <person name="Beck A."/>
            <person name="Reinhardt R."/>
            <person name="Geider K."/>
        </authorList>
    </citation>
    <scope>NUCLEOTIDE SEQUENCE [LARGE SCALE GENOMIC DNA]</scope>
    <source>
        <strain evidence="12">DSM 17950 / CFBP 7177 / CIP 109463 / NCPPB 4357 / Et1/99</strain>
    </source>
</reference>
<organism evidence="11 12">
    <name type="scientific">Erwinia tasmaniensis (strain DSM 17950 / CFBP 7177 / CIP 109463 / NCPPB 4357 / Et1/99)</name>
    <dbReference type="NCBI Taxonomy" id="465817"/>
    <lineage>
        <taxon>Bacteria</taxon>
        <taxon>Pseudomonadati</taxon>
        <taxon>Pseudomonadota</taxon>
        <taxon>Gammaproteobacteria</taxon>
        <taxon>Enterobacterales</taxon>
        <taxon>Erwiniaceae</taxon>
        <taxon>Erwinia</taxon>
    </lineage>
</organism>